<feature type="domain" description="UspA" evidence="2">
    <location>
        <begin position="162"/>
        <end position="276"/>
    </location>
</feature>
<dbReference type="InterPro" id="IPR006015">
    <property type="entry name" value="Universal_stress_UspA"/>
</dbReference>
<dbReference type="PRINTS" id="PR01438">
    <property type="entry name" value="UNVRSLSTRESS"/>
</dbReference>
<dbReference type="EMBL" id="JAGXTP010000001">
    <property type="protein sequence ID" value="MBS3848331.1"/>
    <property type="molecule type" value="Genomic_DNA"/>
</dbReference>
<reference evidence="3" key="1">
    <citation type="submission" date="2021-04" db="EMBL/GenBank/DDBJ databases">
        <title>Devosia litorisediminis sp. nov., isolated from a sand dune.</title>
        <authorList>
            <person name="Park S."/>
            <person name="Yoon J.-H."/>
        </authorList>
    </citation>
    <scope>NUCLEOTIDE SEQUENCE</scope>
    <source>
        <strain evidence="3">BSSL-BM10</strain>
    </source>
</reference>
<evidence type="ECO:0000256" key="1">
    <source>
        <dbReference type="ARBA" id="ARBA00008791"/>
    </source>
</evidence>
<dbReference type="Gene3D" id="3.40.50.12370">
    <property type="match status" value="1"/>
</dbReference>
<dbReference type="RefSeq" id="WP_212657886.1">
    <property type="nucleotide sequence ID" value="NZ_JAGXTP010000001.1"/>
</dbReference>
<dbReference type="Pfam" id="PF00582">
    <property type="entry name" value="Usp"/>
    <property type="match status" value="1"/>
</dbReference>
<evidence type="ECO:0000259" key="2">
    <source>
        <dbReference type="Pfam" id="PF00582"/>
    </source>
</evidence>
<name>A0A942I550_9HYPH</name>
<comment type="caution">
    <text evidence="3">The sequence shown here is derived from an EMBL/GenBank/DDBJ whole genome shotgun (WGS) entry which is preliminary data.</text>
</comment>
<evidence type="ECO:0000313" key="3">
    <source>
        <dbReference type="EMBL" id="MBS3848331.1"/>
    </source>
</evidence>
<comment type="similarity">
    <text evidence="1">Belongs to the universal stress protein A family.</text>
</comment>
<sequence>MSYDCFLPIATFPDATPRQAISLGMAIAARIDARFCASVHEVDIAPVSNVLADMAINVTAMSERAEADSKTTAGVMAQWLKQQADELAKPISIQRIRCRPEDLIDNWIVPSRTNDLTILAAPGSDQQEAMVIDLVFANGGPALIVPDIEVPATDEVFGVCIAWDGGRAAARAVRDAMPFLKAAKDVSIVVVDDDKAIEGKSAMALSHWLGHHGIASRLLTRSRGTVPVGETLQAAALAAGADMLVMGAYGHSRVRELVLGGATRSILEHTRLPILTTH</sequence>
<dbReference type="SUPFAM" id="SSF52402">
    <property type="entry name" value="Adenine nucleotide alpha hydrolases-like"/>
    <property type="match status" value="1"/>
</dbReference>
<dbReference type="InterPro" id="IPR006016">
    <property type="entry name" value="UspA"/>
</dbReference>
<dbReference type="Proteomes" id="UP000678281">
    <property type="component" value="Unassembled WGS sequence"/>
</dbReference>
<proteinExistence type="inferred from homology"/>
<keyword evidence="4" id="KW-1185">Reference proteome</keyword>
<accession>A0A942I550</accession>
<gene>
    <name evidence="3" type="ORF">KD146_06430</name>
</gene>
<evidence type="ECO:0000313" key="4">
    <source>
        <dbReference type="Proteomes" id="UP000678281"/>
    </source>
</evidence>
<organism evidence="3 4">
    <name type="scientific">Devosia litorisediminis</name>
    <dbReference type="NCBI Taxonomy" id="2829817"/>
    <lineage>
        <taxon>Bacteria</taxon>
        <taxon>Pseudomonadati</taxon>
        <taxon>Pseudomonadota</taxon>
        <taxon>Alphaproteobacteria</taxon>
        <taxon>Hyphomicrobiales</taxon>
        <taxon>Devosiaceae</taxon>
        <taxon>Devosia</taxon>
    </lineage>
</organism>
<dbReference type="AlphaFoldDB" id="A0A942I550"/>
<protein>
    <submittedName>
        <fullName evidence="3">Universal stress protein</fullName>
    </submittedName>
</protein>